<dbReference type="PANTHER" id="PTHR47572">
    <property type="entry name" value="LIPOPROTEIN-RELATED"/>
    <property type="match status" value="1"/>
</dbReference>
<comment type="similarity">
    <text evidence="1">Belongs to the SMP-30/CGR1 family.</text>
</comment>
<dbReference type="InterPro" id="IPR011042">
    <property type="entry name" value="6-blade_b-propeller_TolB-like"/>
</dbReference>
<dbReference type="Proteomes" id="UP001284601">
    <property type="component" value="Unassembled WGS sequence"/>
</dbReference>
<name>A0ABU4I195_9ACTN</name>
<proteinExistence type="inferred from homology"/>
<feature type="domain" description="SMP-30/Gluconolactonase/LRE-like region" evidence="4">
    <location>
        <begin position="38"/>
        <end position="235"/>
    </location>
</feature>
<evidence type="ECO:0000313" key="6">
    <source>
        <dbReference type="Proteomes" id="UP001284601"/>
    </source>
</evidence>
<keyword evidence="2" id="KW-0378">Hydrolase</keyword>
<organism evidence="5 6">
    <name type="scientific">Conexibacter stalactiti</name>
    <dbReference type="NCBI Taxonomy" id="1940611"/>
    <lineage>
        <taxon>Bacteria</taxon>
        <taxon>Bacillati</taxon>
        <taxon>Actinomycetota</taxon>
        <taxon>Thermoleophilia</taxon>
        <taxon>Solirubrobacterales</taxon>
        <taxon>Conexibacteraceae</taxon>
        <taxon>Conexibacter</taxon>
    </lineage>
</organism>
<dbReference type="Pfam" id="PF08450">
    <property type="entry name" value="SGL"/>
    <property type="match status" value="1"/>
</dbReference>
<dbReference type="PANTHER" id="PTHR47572:SF4">
    <property type="entry name" value="LACTONASE DRP35"/>
    <property type="match status" value="1"/>
</dbReference>
<dbReference type="Gene3D" id="2.120.10.30">
    <property type="entry name" value="TolB, C-terminal domain"/>
    <property type="match status" value="1"/>
</dbReference>
<dbReference type="RefSeq" id="WP_318601034.1">
    <property type="nucleotide sequence ID" value="NZ_JAWSTH010000147.1"/>
</dbReference>
<reference evidence="5 6" key="2">
    <citation type="submission" date="2023-10" db="EMBL/GenBank/DDBJ databases">
        <authorList>
            <person name="Han X.F."/>
        </authorList>
    </citation>
    <scope>NUCLEOTIDE SEQUENCE [LARGE SCALE GENOMIC DNA]</scope>
    <source>
        <strain evidence="5 6">KCTC 39840</strain>
    </source>
</reference>
<reference evidence="6" key="1">
    <citation type="submission" date="2023-07" db="EMBL/GenBank/DDBJ databases">
        <title>Conexibacter stalactiti sp. nov., isolated from stalactites in a lava cave and emended description of the genus Conexibacter.</title>
        <authorList>
            <person name="Lee S.D."/>
        </authorList>
    </citation>
    <scope>NUCLEOTIDE SEQUENCE [LARGE SCALE GENOMIC DNA]</scope>
    <source>
        <strain evidence="6">KCTC 39840</strain>
    </source>
</reference>
<keyword evidence="6" id="KW-1185">Reference proteome</keyword>
<feature type="compositionally biased region" description="Basic and acidic residues" evidence="3">
    <location>
        <begin position="229"/>
        <end position="239"/>
    </location>
</feature>
<sequence>MSGVPAARLRASVFCDGTTGPVRLSHPECVAFDADGAAWCGGDRGELYRVAPDGSAIEQVASTGGFVLGVALDGAGHLYACDLAKRALFRLTLASGAVERFADGGGAMRIPNFAVVDAARGCLYVSDSHDAERPGPGIWRVALDGGACELWHPGPFTFANGMALTAGGDALYVVETWARRIVRVEIGADGAAGAVTPVVETPEALPDGIALDTDGRLYIACYEPSRVYRHDPRGADGDPRGTAGDPRPPSAPLELLLDDPTAHVLCHPTNCAFRGAELFTANLGRWHLARAVLDDASGLPLPGQR</sequence>
<evidence type="ECO:0000256" key="1">
    <source>
        <dbReference type="ARBA" id="ARBA00008853"/>
    </source>
</evidence>
<dbReference type="InterPro" id="IPR051262">
    <property type="entry name" value="SMP-30/CGR1_Lactonase"/>
</dbReference>
<accession>A0ABU4I195</accession>
<protein>
    <submittedName>
        <fullName evidence="5">SMP-30/gluconolactonase/LRE family protein</fullName>
    </submittedName>
</protein>
<dbReference type="EMBL" id="JAWSTH010000147">
    <property type="protein sequence ID" value="MDW5598505.1"/>
    <property type="molecule type" value="Genomic_DNA"/>
</dbReference>
<comment type="caution">
    <text evidence="5">The sequence shown here is derived from an EMBL/GenBank/DDBJ whole genome shotgun (WGS) entry which is preliminary data.</text>
</comment>
<evidence type="ECO:0000256" key="3">
    <source>
        <dbReference type="SAM" id="MobiDB-lite"/>
    </source>
</evidence>
<dbReference type="InterPro" id="IPR013658">
    <property type="entry name" value="SGL"/>
</dbReference>
<gene>
    <name evidence="5" type="ORF">R7226_29360</name>
</gene>
<evidence type="ECO:0000256" key="2">
    <source>
        <dbReference type="ARBA" id="ARBA00022801"/>
    </source>
</evidence>
<feature type="region of interest" description="Disordered" evidence="3">
    <location>
        <begin position="229"/>
        <end position="251"/>
    </location>
</feature>
<evidence type="ECO:0000313" key="5">
    <source>
        <dbReference type="EMBL" id="MDW5598505.1"/>
    </source>
</evidence>
<evidence type="ECO:0000259" key="4">
    <source>
        <dbReference type="Pfam" id="PF08450"/>
    </source>
</evidence>
<dbReference type="SUPFAM" id="SSF63829">
    <property type="entry name" value="Calcium-dependent phosphotriesterase"/>
    <property type="match status" value="1"/>
</dbReference>